<reference evidence="3" key="1">
    <citation type="submission" date="2020-09" db="EMBL/GenBank/DDBJ databases">
        <title>A novel bacterium of genus Paenibacillus, isolated from South China Sea.</title>
        <authorList>
            <person name="Huang H."/>
            <person name="Mo K."/>
            <person name="Hu Y."/>
        </authorList>
    </citation>
    <scope>NUCLEOTIDE SEQUENCE</scope>
    <source>
        <strain evidence="3">IB182493</strain>
    </source>
</reference>
<sequence>MSNKPIYVELAIDASLDELWKYTQSPELHEQWDLRFSEIRYLPKANESDNQKFVYRTRIGFGLRIEGTGESAVIMKNNRKDRLSTLAFASDQRLSLIRQGGGFWKYEQRQPGQPVTFSTLYDYRTRFGPAGRLFDRWLFRPLFGFATAWSFDRLRLWLEERVPPSVTAERALIHYCSVMLLLLLWCFEGIVPKLLFPESGEMALLGGTGWFAGAEREAVRLLGLGEVAFGVAAAILHRKRWAHLAQLAALLLLTIPALAFNSGIMAEPFNPLTLLLPMAGLCMAAYWTARQLPDARRCRRRPAANPRKARRRSNEIDL</sequence>
<name>A0A927CQF0_9BACL</name>
<keyword evidence="4" id="KW-1185">Reference proteome</keyword>
<protein>
    <submittedName>
        <fullName evidence="3">DoxX-like family protein</fullName>
    </submittedName>
</protein>
<organism evidence="3 4">
    <name type="scientific">Paenibacillus arenilitoris</name>
    <dbReference type="NCBI Taxonomy" id="2772299"/>
    <lineage>
        <taxon>Bacteria</taxon>
        <taxon>Bacillati</taxon>
        <taxon>Bacillota</taxon>
        <taxon>Bacilli</taxon>
        <taxon>Bacillales</taxon>
        <taxon>Paenibacillaceae</taxon>
        <taxon>Paenibacillus</taxon>
    </lineage>
</organism>
<keyword evidence="2" id="KW-0472">Membrane</keyword>
<proteinExistence type="predicted"/>
<evidence type="ECO:0000313" key="4">
    <source>
        <dbReference type="Proteomes" id="UP000632125"/>
    </source>
</evidence>
<feature type="compositionally biased region" description="Basic residues" evidence="1">
    <location>
        <begin position="298"/>
        <end position="311"/>
    </location>
</feature>
<evidence type="ECO:0000256" key="1">
    <source>
        <dbReference type="SAM" id="MobiDB-lite"/>
    </source>
</evidence>
<evidence type="ECO:0000313" key="3">
    <source>
        <dbReference type="EMBL" id="MBD2869755.1"/>
    </source>
</evidence>
<dbReference type="SUPFAM" id="SSF55961">
    <property type="entry name" value="Bet v1-like"/>
    <property type="match status" value="1"/>
</dbReference>
<feature type="region of interest" description="Disordered" evidence="1">
    <location>
        <begin position="298"/>
        <end position="318"/>
    </location>
</feature>
<gene>
    <name evidence="3" type="ORF">IDH41_14290</name>
</gene>
<dbReference type="InterPro" id="IPR025695">
    <property type="entry name" value="DoxX-like"/>
</dbReference>
<dbReference type="AlphaFoldDB" id="A0A927CQF0"/>
<dbReference type="Proteomes" id="UP000632125">
    <property type="component" value="Unassembled WGS sequence"/>
</dbReference>
<feature type="transmembrane region" description="Helical" evidence="2">
    <location>
        <begin position="272"/>
        <end position="289"/>
    </location>
</feature>
<accession>A0A927CQF0</accession>
<keyword evidence="2" id="KW-1133">Transmembrane helix</keyword>
<keyword evidence="2" id="KW-0812">Transmembrane</keyword>
<dbReference type="RefSeq" id="WP_190862134.1">
    <property type="nucleotide sequence ID" value="NZ_JACXIY010000016.1"/>
</dbReference>
<feature type="transmembrane region" description="Helical" evidence="2">
    <location>
        <begin position="171"/>
        <end position="187"/>
    </location>
</feature>
<dbReference type="EMBL" id="JACXIY010000016">
    <property type="protein sequence ID" value="MBD2869755.1"/>
    <property type="molecule type" value="Genomic_DNA"/>
</dbReference>
<feature type="transmembrane region" description="Helical" evidence="2">
    <location>
        <begin position="218"/>
        <end position="236"/>
    </location>
</feature>
<comment type="caution">
    <text evidence="3">The sequence shown here is derived from an EMBL/GenBank/DDBJ whole genome shotgun (WGS) entry which is preliminary data.</text>
</comment>
<evidence type="ECO:0000256" key="2">
    <source>
        <dbReference type="SAM" id="Phobius"/>
    </source>
</evidence>
<feature type="transmembrane region" description="Helical" evidence="2">
    <location>
        <begin position="248"/>
        <end position="266"/>
    </location>
</feature>
<dbReference type="Pfam" id="PF13781">
    <property type="entry name" value="DoxX_3"/>
    <property type="match status" value="1"/>
</dbReference>